<keyword evidence="8" id="KW-0966">Cell projection</keyword>
<evidence type="ECO:0000259" key="6">
    <source>
        <dbReference type="Pfam" id="PF02465"/>
    </source>
</evidence>
<keyword evidence="8" id="KW-0282">Flagellum</keyword>
<organism evidence="8 9">
    <name type="scientific">Vogesella indigofera</name>
    <name type="common">Pseudomonas indigofera</name>
    <dbReference type="NCBI Taxonomy" id="45465"/>
    <lineage>
        <taxon>Bacteria</taxon>
        <taxon>Pseudomonadati</taxon>
        <taxon>Pseudomonadota</taxon>
        <taxon>Betaproteobacteria</taxon>
        <taxon>Neisseriales</taxon>
        <taxon>Chromobacteriaceae</taxon>
        <taxon>Vogesella</taxon>
    </lineage>
</organism>
<keyword evidence="5" id="KW-0964">Secreted</keyword>
<evidence type="ECO:0000256" key="3">
    <source>
        <dbReference type="ARBA" id="ARBA00023054"/>
    </source>
</evidence>
<dbReference type="GO" id="GO:0009424">
    <property type="term" value="C:bacterial-type flagellum hook"/>
    <property type="evidence" value="ECO:0007669"/>
    <property type="project" value="UniProtKB-UniRule"/>
</dbReference>
<dbReference type="PANTHER" id="PTHR30288:SF0">
    <property type="entry name" value="FLAGELLAR HOOK-ASSOCIATED PROTEIN 2"/>
    <property type="match status" value="1"/>
</dbReference>
<sequence>MDINPSQMASQMASIYMQSAEQQLAAQNKTSKARSDGLSQLQKALQDFRSSLATLAGKKSMLAMSASLSRDGIATASAGATAQAGSYSLFVDKVASAHQLAFGNIGGVPAAEGGSFSVTLQGGATFNVSLASADVDGDLSLSASEIARAINQAADNQGKVNAMVLTADGQSRLVLSSAATGAAGQISLNTSNIGNAALKAALDAPTQLSAAQDAEVWLGGKTTGVLVKQASNTFTAIQGVTLTLSRAMSDGDALLQLTVARNDGDTAANLQSFVDSYNTLLKSLGTLTSSGDGKTAAGIFATDSGVRTLRDQLNNMVRQNIGGVRLAEMGVSASRDGSLTLDRTKLTRLLQDKPAALDSFFSDSNGDGLIKSVRGYLDQWLSSTKGVITQRRDSISRTQNDLDKRQIRLEAEYQQVYQRYLGQYSRLQAMQSQMSSTLDSLNNYFAQNQ</sequence>
<dbReference type="GO" id="GO:0009421">
    <property type="term" value="C:bacterial-type flagellum filament cap"/>
    <property type="evidence" value="ECO:0007669"/>
    <property type="project" value="InterPro"/>
</dbReference>
<keyword evidence="4 5" id="KW-0975">Bacterial flagellum</keyword>
<dbReference type="EMBL" id="RBID01000014">
    <property type="protein sequence ID" value="RKQ58883.1"/>
    <property type="molecule type" value="Genomic_DNA"/>
</dbReference>
<dbReference type="Pfam" id="PF07195">
    <property type="entry name" value="FliD_C"/>
    <property type="match status" value="1"/>
</dbReference>
<dbReference type="Proteomes" id="UP000279384">
    <property type="component" value="Unassembled WGS sequence"/>
</dbReference>
<dbReference type="AlphaFoldDB" id="A0A495BEB8"/>
<dbReference type="InterPro" id="IPR003481">
    <property type="entry name" value="FliD_N"/>
</dbReference>
<gene>
    <name evidence="8" type="ORF">C8E02_1859</name>
</gene>
<feature type="domain" description="Flagellar hook-associated protein 2 C-terminal" evidence="7">
    <location>
        <begin position="211"/>
        <end position="435"/>
    </location>
</feature>
<evidence type="ECO:0000256" key="5">
    <source>
        <dbReference type="RuleBase" id="RU362066"/>
    </source>
</evidence>
<comment type="function">
    <text evidence="5">Required for morphogenesis and for the elongation of the flagellar filament by facilitating polymerization of the flagellin monomers at the tip of growing filament. Forms a capping structure, which prevents flagellin subunits (transported through the central channel of the flagellum) from leaking out without polymerization at the distal end.</text>
</comment>
<evidence type="ECO:0000256" key="2">
    <source>
        <dbReference type="ARBA" id="ARBA00011255"/>
    </source>
</evidence>
<evidence type="ECO:0000313" key="9">
    <source>
        <dbReference type="Proteomes" id="UP000279384"/>
    </source>
</evidence>
<evidence type="ECO:0000259" key="7">
    <source>
        <dbReference type="Pfam" id="PF07195"/>
    </source>
</evidence>
<evidence type="ECO:0000256" key="4">
    <source>
        <dbReference type="ARBA" id="ARBA00023143"/>
    </source>
</evidence>
<reference evidence="8 9" key="1">
    <citation type="submission" date="2018-10" db="EMBL/GenBank/DDBJ databases">
        <title>Genomic Encyclopedia of Type Strains, Phase IV (KMG-IV): sequencing the most valuable type-strain genomes for metagenomic binning, comparative biology and taxonomic classification.</title>
        <authorList>
            <person name="Goeker M."/>
        </authorList>
    </citation>
    <scope>NUCLEOTIDE SEQUENCE [LARGE SCALE GENOMIC DNA]</scope>
    <source>
        <strain evidence="8 9">DSM 3303</strain>
    </source>
</reference>
<dbReference type="GO" id="GO:0007155">
    <property type="term" value="P:cell adhesion"/>
    <property type="evidence" value="ECO:0007669"/>
    <property type="project" value="InterPro"/>
</dbReference>
<dbReference type="InterPro" id="IPR010809">
    <property type="entry name" value="FliD_C"/>
</dbReference>
<dbReference type="RefSeq" id="WP_342766774.1">
    <property type="nucleotide sequence ID" value="NZ_RBID01000014.1"/>
</dbReference>
<name>A0A495BEB8_VOGIN</name>
<dbReference type="InterPro" id="IPR040026">
    <property type="entry name" value="FliD"/>
</dbReference>
<evidence type="ECO:0000313" key="8">
    <source>
        <dbReference type="EMBL" id="RKQ58883.1"/>
    </source>
</evidence>
<comment type="subunit">
    <text evidence="2 5">Homopentamer.</text>
</comment>
<comment type="similarity">
    <text evidence="1 5">Belongs to the FliD family.</text>
</comment>
<proteinExistence type="inferred from homology"/>
<dbReference type="Pfam" id="PF02465">
    <property type="entry name" value="FliD_N"/>
    <property type="match status" value="1"/>
</dbReference>
<protein>
    <recommendedName>
        <fullName evidence="5">Flagellar hook-associated protein 2</fullName>
        <shortName evidence="5">HAP2</shortName>
    </recommendedName>
    <alternativeName>
        <fullName evidence="5">Flagellar cap protein</fullName>
    </alternativeName>
</protein>
<keyword evidence="3" id="KW-0175">Coiled coil</keyword>
<dbReference type="PANTHER" id="PTHR30288">
    <property type="entry name" value="FLAGELLAR CAP/ASSEMBLY PROTEIN FLID"/>
    <property type="match status" value="1"/>
</dbReference>
<accession>A0A495BEB8</accession>
<keyword evidence="8" id="KW-0969">Cilium</keyword>
<evidence type="ECO:0000256" key="1">
    <source>
        <dbReference type="ARBA" id="ARBA00009764"/>
    </source>
</evidence>
<feature type="domain" description="Flagellar hook-associated protein 2 N-terminal" evidence="6">
    <location>
        <begin position="3"/>
        <end position="98"/>
    </location>
</feature>
<comment type="subcellular location">
    <subcellularLocation>
        <location evidence="5">Secreted</location>
    </subcellularLocation>
    <subcellularLocation>
        <location evidence="5">Bacterial flagellum</location>
    </subcellularLocation>
</comment>
<comment type="caution">
    <text evidence="8">The sequence shown here is derived from an EMBL/GenBank/DDBJ whole genome shotgun (WGS) entry which is preliminary data.</text>
</comment>
<dbReference type="GO" id="GO:0005576">
    <property type="term" value="C:extracellular region"/>
    <property type="evidence" value="ECO:0007669"/>
    <property type="project" value="UniProtKB-SubCell"/>
</dbReference>